<keyword evidence="2" id="KW-1185">Reference proteome</keyword>
<dbReference type="PATRIC" id="fig|1389415.4.peg.4451"/>
<dbReference type="Proteomes" id="UP000017133">
    <property type="component" value="Unassembled WGS sequence"/>
</dbReference>
<comment type="caution">
    <text evidence="1">The sequence shown here is derived from an EMBL/GenBank/DDBJ whole genome shotgun (WGS) entry which is preliminary data.</text>
</comment>
<reference evidence="1 2" key="1">
    <citation type="submission" date="2013-10" db="EMBL/GenBank/DDBJ databases">
        <title>Whole Genome Shotgun Sequence of Photorhabdus temperata J3.</title>
        <authorList>
            <person name="Park G.-S."/>
            <person name="Hong S.-J."/>
            <person name="Shin J.-H."/>
        </authorList>
    </citation>
    <scope>NUCLEOTIDE SEQUENCE [LARGE SCALE GENOMIC DNA]</scope>
    <source>
        <strain evidence="1 2">J3</strain>
    </source>
</reference>
<accession>U7QWS5</accession>
<sequence>MPTGTAFEFDARGNSILHVEFFIVILSGFAPHASRYQVII</sequence>
<protein>
    <submittedName>
        <fullName evidence="1">Uncharacterized protein</fullName>
    </submittedName>
</protein>
<dbReference type="EMBL" id="AXDT01000253">
    <property type="protein sequence ID" value="ERT10901.1"/>
    <property type="molecule type" value="Genomic_DNA"/>
</dbReference>
<organism evidence="1 2">
    <name type="scientific">Photorhabdus temperata J3</name>
    <dbReference type="NCBI Taxonomy" id="1389415"/>
    <lineage>
        <taxon>Bacteria</taxon>
        <taxon>Pseudomonadati</taxon>
        <taxon>Pseudomonadota</taxon>
        <taxon>Gammaproteobacteria</taxon>
        <taxon>Enterobacterales</taxon>
        <taxon>Morganellaceae</taxon>
        <taxon>Photorhabdus</taxon>
    </lineage>
</organism>
<name>U7QWS5_PHOTE</name>
<gene>
    <name evidence="1" type="ORF">O185_22260</name>
</gene>
<evidence type="ECO:0000313" key="2">
    <source>
        <dbReference type="Proteomes" id="UP000017133"/>
    </source>
</evidence>
<dbReference type="AlphaFoldDB" id="U7QWS5"/>
<proteinExistence type="predicted"/>
<evidence type="ECO:0000313" key="1">
    <source>
        <dbReference type="EMBL" id="ERT10901.1"/>
    </source>
</evidence>